<evidence type="ECO:0000313" key="1">
    <source>
        <dbReference type="EMBL" id="CAI9783766.1"/>
    </source>
</evidence>
<dbReference type="PANTHER" id="PTHR33642">
    <property type="entry name" value="COX1/OXI3 INTRON 1 PROTEIN-RELATED"/>
    <property type="match status" value="1"/>
</dbReference>
<dbReference type="Proteomes" id="UP000834106">
    <property type="component" value="Chromosome 20"/>
</dbReference>
<keyword evidence="2" id="KW-1185">Reference proteome</keyword>
<organism evidence="1 2">
    <name type="scientific">Fraxinus pennsylvanica</name>
    <dbReference type="NCBI Taxonomy" id="56036"/>
    <lineage>
        <taxon>Eukaryota</taxon>
        <taxon>Viridiplantae</taxon>
        <taxon>Streptophyta</taxon>
        <taxon>Embryophyta</taxon>
        <taxon>Tracheophyta</taxon>
        <taxon>Spermatophyta</taxon>
        <taxon>Magnoliopsida</taxon>
        <taxon>eudicotyledons</taxon>
        <taxon>Gunneridae</taxon>
        <taxon>Pentapetalae</taxon>
        <taxon>asterids</taxon>
        <taxon>lamiids</taxon>
        <taxon>Lamiales</taxon>
        <taxon>Oleaceae</taxon>
        <taxon>Oleeae</taxon>
        <taxon>Fraxinus</taxon>
    </lineage>
</organism>
<dbReference type="GO" id="GO:0003964">
    <property type="term" value="F:RNA-directed DNA polymerase activity"/>
    <property type="evidence" value="ECO:0007669"/>
    <property type="project" value="TreeGrafter"/>
</dbReference>
<dbReference type="GO" id="GO:0006315">
    <property type="term" value="P:homing of group II introns"/>
    <property type="evidence" value="ECO:0007669"/>
    <property type="project" value="TreeGrafter"/>
</dbReference>
<gene>
    <name evidence="1" type="ORF">FPE_LOCUS30911</name>
</gene>
<evidence type="ECO:0000313" key="2">
    <source>
        <dbReference type="Proteomes" id="UP000834106"/>
    </source>
</evidence>
<dbReference type="PANTHER" id="PTHR33642:SF3">
    <property type="entry name" value="NUCLEAR INTRON MATURASE 4, MITOCHONDRIAL"/>
    <property type="match status" value="1"/>
</dbReference>
<dbReference type="GO" id="GO:0005739">
    <property type="term" value="C:mitochondrion"/>
    <property type="evidence" value="ECO:0007669"/>
    <property type="project" value="TreeGrafter"/>
</dbReference>
<protein>
    <submittedName>
        <fullName evidence="1">Uncharacterized protein</fullName>
    </submittedName>
</protein>
<reference evidence="1" key="1">
    <citation type="submission" date="2023-05" db="EMBL/GenBank/DDBJ databases">
        <authorList>
            <person name="Huff M."/>
        </authorList>
    </citation>
    <scope>NUCLEOTIDE SEQUENCE</scope>
</reference>
<accession>A0AAD2A959</accession>
<sequence>MQDVNAKTAASEEVLLAKYIAEPALPQELRDSYYEFQQRANEYISSETTSTLALLSSASSQFTLASVMEIIAPINNIKKCFHSYGLTNGEGYARTCHLLILQDDNLNIDWFLGIVRRWLRWYKECDNHAIK</sequence>
<name>A0AAD2A959_9LAMI</name>
<dbReference type="AlphaFoldDB" id="A0AAD2A959"/>
<dbReference type="EMBL" id="OU503055">
    <property type="protein sequence ID" value="CAI9783766.1"/>
    <property type="molecule type" value="Genomic_DNA"/>
</dbReference>
<proteinExistence type="predicted"/>
<dbReference type="GO" id="GO:0090615">
    <property type="term" value="P:mitochondrial mRNA processing"/>
    <property type="evidence" value="ECO:0007669"/>
    <property type="project" value="TreeGrafter"/>
</dbReference>